<evidence type="ECO:0000256" key="1">
    <source>
        <dbReference type="SAM" id="SignalP"/>
    </source>
</evidence>
<organism evidence="2 3">
    <name type="scientific">Castanea mollissima</name>
    <name type="common">Chinese chestnut</name>
    <dbReference type="NCBI Taxonomy" id="60419"/>
    <lineage>
        <taxon>Eukaryota</taxon>
        <taxon>Viridiplantae</taxon>
        <taxon>Streptophyta</taxon>
        <taxon>Embryophyta</taxon>
        <taxon>Tracheophyta</taxon>
        <taxon>Spermatophyta</taxon>
        <taxon>Magnoliopsida</taxon>
        <taxon>eudicotyledons</taxon>
        <taxon>Gunneridae</taxon>
        <taxon>Pentapetalae</taxon>
        <taxon>rosids</taxon>
        <taxon>fabids</taxon>
        <taxon>Fagales</taxon>
        <taxon>Fagaceae</taxon>
        <taxon>Castanea</taxon>
    </lineage>
</organism>
<sequence>MATPMVMALVLRLLSLLSLSTLSSLLLMPRETLETLTSLHHHNGRWEARIGRVCGNKYLYLGTYIVLY</sequence>
<reference evidence="2" key="1">
    <citation type="submission" date="2020-03" db="EMBL/GenBank/DDBJ databases">
        <title>Castanea mollissima Vanexum genome sequencing.</title>
        <authorList>
            <person name="Staton M."/>
        </authorList>
    </citation>
    <scope>NUCLEOTIDE SEQUENCE</scope>
    <source>
        <tissue evidence="2">Leaf</tissue>
    </source>
</reference>
<dbReference type="OrthoDB" id="1863098at2759"/>
<evidence type="ECO:0000313" key="3">
    <source>
        <dbReference type="Proteomes" id="UP000737018"/>
    </source>
</evidence>
<accession>A0A8J4VSP8</accession>
<dbReference type="Proteomes" id="UP000737018">
    <property type="component" value="Unassembled WGS sequence"/>
</dbReference>
<keyword evidence="1" id="KW-0732">Signal</keyword>
<proteinExistence type="predicted"/>
<evidence type="ECO:0008006" key="4">
    <source>
        <dbReference type="Google" id="ProtNLM"/>
    </source>
</evidence>
<keyword evidence="3" id="KW-1185">Reference proteome</keyword>
<dbReference type="EMBL" id="JRKL02000741">
    <property type="protein sequence ID" value="KAF3968665.1"/>
    <property type="molecule type" value="Genomic_DNA"/>
</dbReference>
<name>A0A8J4VSP8_9ROSI</name>
<protein>
    <recommendedName>
        <fullName evidence="4">Secreted protein</fullName>
    </recommendedName>
</protein>
<evidence type="ECO:0000313" key="2">
    <source>
        <dbReference type="EMBL" id="KAF3968665.1"/>
    </source>
</evidence>
<feature type="signal peptide" evidence="1">
    <location>
        <begin position="1"/>
        <end position="23"/>
    </location>
</feature>
<feature type="chain" id="PRO_5035272884" description="Secreted protein" evidence="1">
    <location>
        <begin position="24"/>
        <end position="68"/>
    </location>
</feature>
<dbReference type="AlphaFoldDB" id="A0A8J4VSP8"/>
<comment type="caution">
    <text evidence="2">The sequence shown here is derived from an EMBL/GenBank/DDBJ whole genome shotgun (WGS) entry which is preliminary data.</text>
</comment>
<gene>
    <name evidence="2" type="ORF">CMV_007468</name>
</gene>